<name>A0A917NG53_9PSEU</name>
<dbReference type="AlphaFoldDB" id="A0A917NG53"/>
<protein>
    <submittedName>
        <fullName evidence="1">Uncharacterized protein</fullName>
    </submittedName>
</protein>
<dbReference type="Gene3D" id="3.20.80.10">
    <property type="entry name" value="Regulatory factor, effector binding domain"/>
    <property type="match status" value="1"/>
</dbReference>
<dbReference type="InterPro" id="IPR011256">
    <property type="entry name" value="Reg_factor_effector_dom_sf"/>
</dbReference>
<gene>
    <name evidence="1" type="ORF">GCM10011581_38950</name>
</gene>
<reference evidence="1 2" key="1">
    <citation type="journal article" date="2014" name="Int. J. Syst. Evol. Microbiol.">
        <title>Complete genome sequence of Corynebacterium casei LMG S-19264T (=DSM 44701T), isolated from a smear-ripened cheese.</title>
        <authorList>
            <consortium name="US DOE Joint Genome Institute (JGI-PGF)"/>
            <person name="Walter F."/>
            <person name="Albersmeier A."/>
            <person name="Kalinowski J."/>
            <person name="Ruckert C."/>
        </authorList>
    </citation>
    <scope>NUCLEOTIDE SEQUENCE [LARGE SCALE GENOMIC DNA]</scope>
    <source>
        <strain evidence="1 2">CGMCC 4.7206</strain>
    </source>
</reference>
<sequence length="208" mass="22382">MRPGGPCGGARRRRWCSPEHRARLAEQRRRQDAALAAASALLECERSWEARECEVAAQPWAGVVLPVSGAEEDDERANAAFAALWQALVAADNKPTGPFWSSVRAGSTEDDVELVCCWPVARAVPPDWAVAEWTVVGGVLPAGTELVVSWRHDEPLPLVDSAVPPPVVALLCEAERRGVDLDLASLRQIGWVEDGEVVGMHVAVPLTG</sequence>
<comment type="caution">
    <text evidence="1">The sequence shown here is derived from an EMBL/GenBank/DDBJ whole genome shotgun (WGS) entry which is preliminary data.</text>
</comment>
<accession>A0A917NG53</accession>
<dbReference type="RefSeq" id="WP_229680334.1">
    <property type="nucleotide sequence ID" value="NZ_BMMT01000015.1"/>
</dbReference>
<evidence type="ECO:0000313" key="1">
    <source>
        <dbReference type="EMBL" id="GGI97991.1"/>
    </source>
</evidence>
<organism evidence="1 2">
    <name type="scientific">Saccharopolyspora thermophila</name>
    <dbReference type="NCBI Taxonomy" id="89367"/>
    <lineage>
        <taxon>Bacteria</taxon>
        <taxon>Bacillati</taxon>
        <taxon>Actinomycetota</taxon>
        <taxon>Actinomycetes</taxon>
        <taxon>Pseudonocardiales</taxon>
        <taxon>Pseudonocardiaceae</taxon>
        <taxon>Saccharopolyspora</taxon>
    </lineage>
</organism>
<proteinExistence type="predicted"/>
<dbReference type="Proteomes" id="UP000597989">
    <property type="component" value="Unassembled WGS sequence"/>
</dbReference>
<dbReference type="EMBL" id="BMMT01000015">
    <property type="protein sequence ID" value="GGI97991.1"/>
    <property type="molecule type" value="Genomic_DNA"/>
</dbReference>
<evidence type="ECO:0000313" key="2">
    <source>
        <dbReference type="Proteomes" id="UP000597989"/>
    </source>
</evidence>